<evidence type="ECO:0000259" key="7">
    <source>
        <dbReference type="PROSITE" id="PS51465"/>
    </source>
</evidence>
<dbReference type="InterPro" id="IPR000742">
    <property type="entry name" value="EGF"/>
</dbReference>
<dbReference type="PROSITE" id="PS51465">
    <property type="entry name" value="KAZAL_2"/>
    <property type="match status" value="1"/>
</dbReference>
<dbReference type="CDD" id="cd00055">
    <property type="entry name" value="EGF_Lam"/>
    <property type="match status" value="1"/>
</dbReference>
<feature type="disulfide bond" evidence="3">
    <location>
        <begin position="20"/>
        <end position="32"/>
    </location>
</feature>
<dbReference type="CDD" id="cd00104">
    <property type="entry name" value="KAZAL_FS"/>
    <property type="match status" value="1"/>
</dbReference>
<dbReference type="PANTHER" id="PTHR15036:SF83">
    <property type="entry name" value="AGRIN"/>
    <property type="match status" value="1"/>
</dbReference>
<dbReference type="PROSITE" id="PS50027">
    <property type="entry name" value="EGF_LAM_2"/>
    <property type="match status" value="1"/>
</dbReference>
<evidence type="ECO:0000313" key="8">
    <source>
        <dbReference type="EMBL" id="KAJ8320450.1"/>
    </source>
</evidence>
<feature type="domain" description="EGF-like" evidence="5">
    <location>
        <begin position="495"/>
        <end position="532"/>
    </location>
</feature>
<feature type="domain" description="Laminin G" evidence="4">
    <location>
        <begin position="539"/>
        <end position="722"/>
    </location>
</feature>
<dbReference type="Gene3D" id="2.60.120.200">
    <property type="match status" value="3"/>
</dbReference>
<dbReference type="Pfam" id="PF00008">
    <property type="entry name" value="EGF"/>
    <property type="match status" value="2"/>
</dbReference>
<dbReference type="Proteomes" id="UP001217089">
    <property type="component" value="Unassembled WGS sequence"/>
</dbReference>
<dbReference type="Pfam" id="PF00053">
    <property type="entry name" value="EGF_laminin"/>
    <property type="match status" value="1"/>
</dbReference>
<dbReference type="InterPro" id="IPR001881">
    <property type="entry name" value="EGF-like_Ca-bd_dom"/>
</dbReference>
<evidence type="ECO:0000313" key="9">
    <source>
        <dbReference type="Proteomes" id="UP001217089"/>
    </source>
</evidence>
<comment type="caution">
    <text evidence="2">Lacks conserved residue(s) required for the propagation of feature annotation.</text>
</comment>
<dbReference type="Pfam" id="PF00054">
    <property type="entry name" value="Laminin_G_1"/>
    <property type="match status" value="3"/>
</dbReference>
<evidence type="ECO:0000259" key="4">
    <source>
        <dbReference type="PROSITE" id="PS50025"/>
    </source>
</evidence>
<dbReference type="Pfam" id="PF07648">
    <property type="entry name" value="Kazal_2"/>
    <property type="match status" value="1"/>
</dbReference>
<dbReference type="SMART" id="SM00179">
    <property type="entry name" value="EGF_CA"/>
    <property type="match status" value="4"/>
</dbReference>
<dbReference type="InterPro" id="IPR036058">
    <property type="entry name" value="Kazal_dom_sf"/>
</dbReference>
<dbReference type="PROSITE" id="PS00022">
    <property type="entry name" value="EGF_1"/>
    <property type="match status" value="4"/>
</dbReference>
<accession>A0ABQ9FT92</accession>
<dbReference type="SUPFAM" id="SSF100895">
    <property type="entry name" value="Kazal-type serine protease inhibitors"/>
    <property type="match status" value="1"/>
</dbReference>
<keyword evidence="2" id="KW-0245">EGF-like domain</keyword>
<dbReference type="Gene3D" id="3.30.60.30">
    <property type="match status" value="1"/>
</dbReference>
<feature type="domain" description="Laminin G" evidence="4">
    <location>
        <begin position="269"/>
        <end position="455"/>
    </location>
</feature>
<feature type="disulfide bond" evidence="2">
    <location>
        <begin position="522"/>
        <end position="531"/>
    </location>
</feature>
<dbReference type="PROSITE" id="PS50026">
    <property type="entry name" value="EGF_3"/>
    <property type="match status" value="4"/>
</dbReference>
<gene>
    <name evidence="8" type="ORF">KUTeg_002037</name>
</gene>
<evidence type="ECO:0000256" key="2">
    <source>
        <dbReference type="PROSITE-ProRule" id="PRU00076"/>
    </source>
</evidence>
<dbReference type="CDD" id="cd00110">
    <property type="entry name" value="LamG"/>
    <property type="match status" value="3"/>
</dbReference>
<evidence type="ECO:0000256" key="1">
    <source>
        <dbReference type="ARBA" id="ARBA00023157"/>
    </source>
</evidence>
<reference evidence="8 9" key="1">
    <citation type="submission" date="2022-12" db="EMBL/GenBank/DDBJ databases">
        <title>Chromosome-level genome of Tegillarca granosa.</title>
        <authorList>
            <person name="Kim J."/>
        </authorList>
    </citation>
    <scope>NUCLEOTIDE SEQUENCE [LARGE SCALE GENOMIC DNA]</scope>
    <source>
        <strain evidence="8">Teg-2019</strain>
        <tissue evidence="8">Adductor muscle</tissue>
    </source>
</reference>
<proteinExistence type="predicted"/>
<keyword evidence="1 2" id="KW-1015">Disulfide bond</keyword>
<dbReference type="InterPro" id="IPR002049">
    <property type="entry name" value="LE_dom"/>
</dbReference>
<dbReference type="CDD" id="cd00054">
    <property type="entry name" value="EGF_CA"/>
    <property type="match status" value="2"/>
</dbReference>
<name>A0ABQ9FT92_TEGGR</name>
<dbReference type="InterPro" id="IPR013320">
    <property type="entry name" value="ConA-like_dom_sf"/>
</dbReference>
<feature type="domain" description="Laminin G" evidence="4">
    <location>
        <begin position="763"/>
        <end position="946"/>
    </location>
</feature>
<dbReference type="PROSITE" id="PS01248">
    <property type="entry name" value="EGF_LAM_1"/>
    <property type="match status" value="1"/>
</dbReference>
<feature type="domain" description="EGF-like" evidence="5">
    <location>
        <begin position="227"/>
        <end position="264"/>
    </location>
</feature>
<protein>
    <recommendedName>
        <fullName evidence="10">Agrin</fullName>
    </recommendedName>
</protein>
<feature type="disulfide bond" evidence="3">
    <location>
        <begin position="41"/>
        <end position="50"/>
    </location>
</feature>
<sequence>MELQHHQTQIKEDAQNIAKCRCHHLGSTRNDCEQMEGNCNCKPGVIGRKCDTCLDGTYIDETGCNGILSEGKSCREIVCAFYGVCIESNGYASCSCNLPCVMQNNQNSISVCGSDGNTYPNECRLKVDSCSRRVNITVAYPGICYGGTSAHPATSMPLTDRSRKTTRHINSGRIWGLCFGNNYCNVPNSECRTGVCRCKKGFIPTLENTHCSEVITEEVPPQNIPDDFNPCTANPCKHNGTCELDDSLGYRCLCTLGWMGPICRETVSYMIPSFSGKSYLALAEVLKPDNDITIEIGFQTYSHDGILFYSSQYRNGSGDFMSITLKNGHLEFRYDLGSGIAVLNSQDVLNLNQPYKIIVNRMGREGMLEIKGGGVVKGSSPPSLTSLNLKGPMYLGYIPDYVEVATDRMEVYLGFVGCITSFKAGTTDSEHDYNLAFQQSVVSSDILGGQDIGVCGNNPCRSLPCQNGGSCQMLYTDSFHCTCSAGFSGKLCDEAMHPCVDSPCKDGASCQLTKTGGYKCVCPDDREGEFCEYERLQKVFIPEFLGTSMIQLPLDDASITSLSIKIWFKTYQPNGVLFYSSQFANGLGDFISLNIVENSLEYRFDVGAGTVIIRSNRDIQIDHWHEVMIQKIGTYGTLLVDNDDNKRYTGESEGILTELNLQYGFLYLGGFKNRFTIPRDSDITTNFTGVIQRIYINNKHIDNIMESKTDAHNIIEYIGPPCNVNPCLNGGVCYPRLNEVDCKCPKKFLGQMCEKRADGLIKDAPILFDGTTHLQYANEITTEQNSQRTNRYNIKFRTSQHSGLILYQNGRTNLLGDYLALAIVNGKVEFSYNLGKQTEDDLHIIRSAVKVDDGQWHRLVAYREEREGSLQVDSETPVVDTSNAGATQLDTNGELWIGGKVDLPLGLPFDYRQGFTGCISEVYINDRQLHLLDQRNQHSTHIMRFCK</sequence>
<feature type="disulfide bond" evidence="2">
    <location>
        <begin position="483"/>
        <end position="492"/>
    </location>
</feature>
<dbReference type="SMART" id="SM00282">
    <property type="entry name" value="LamG"/>
    <property type="match status" value="3"/>
</dbReference>
<keyword evidence="3" id="KW-0424">Laminin EGF-like domain</keyword>
<evidence type="ECO:0000256" key="3">
    <source>
        <dbReference type="PROSITE-ProRule" id="PRU00460"/>
    </source>
</evidence>
<keyword evidence="9" id="KW-1185">Reference proteome</keyword>
<evidence type="ECO:0000259" key="6">
    <source>
        <dbReference type="PROSITE" id="PS50027"/>
    </source>
</evidence>
<dbReference type="EMBL" id="JARBDR010000141">
    <property type="protein sequence ID" value="KAJ8320450.1"/>
    <property type="molecule type" value="Genomic_DNA"/>
</dbReference>
<feature type="domain" description="EGF-like" evidence="5">
    <location>
        <begin position="456"/>
        <end position="493"/>
    </location>
</feature>
<dbReference type="InterPro" id="IPR050372">
    <property type="entry name" value="Neurexin-related_CASP"/>
</dbReference>
<dbReference type="PROSITE" id="PS50025">
    <property type="entry name" value="LAM_G_DOMAIN"/>
    <property type="match status" value="3"/>
</dbReference>
<feature type="disulfide bond" evidence="2">
    <location>
        <begin position="744"/>
        <end position="753"/>
    </location>
</feature>
<dbReference type="PANTHER" id="PTHR15036">
    <property type="entry name" value="PIKACHURIN-LIKE PROTEIN"/>
    <property type="match status" value="1"/>
</dbReference>
<evidence type="ECO:0000259" key="5">
    <source>
        <dbReference type="PROSITE" id="PS50026"/>
    </source>
</evidence>
<dbReference type="PROSITE" id="PS01186">
    <property type="entry name" value="EGF_2"/>
    <property type="match status" value="2"/>
</dbReference>
<dbReference type="InterPro" id="IPR001791">
    <property type="entry name" value="Laminin_G"/>
</dbReference>
<evidence type="ECO:0008006" key="10">
    <source>
        <dbReference type="Google" id="ProtNLM"/>
    </source>
</evidence>
<comment type="caution">
    <text evidence="8">The sequence shown here is derived from an EMBL/GenBank/DDBJ whole genome shotgun (WGS) entry which is preliminary data.</text>
</comment>
<dbReference type="SMART" id="SM00280">
    <property type="entry name" value="KAZAL"/>
    <property type="match status" value="1"/>
</dbReference>
<dbReference type="SMART" id="SM00181">
    <property type="entry name" value="EGF"/>
    <property type="match status" value="5"/>
</dbReference>
<dbReference type="SUPFAM" id="SSF49899">
    <property type="entry name" value="Concanavalin A-like lectins/glucanases"/>
    <property type="match status" value="3"/>
</dbReference>
<organism evidence="8 9">
    <name type="scientific">Tegillarca granosa</name>
    <name type="common">Malaysian cockle</name>
    <name type="synonym">Anadara granosa</name>
    <dbReference type="NCBI Taxonomy" id="220873"/>
    <lineage>
        <taxon>Eukaryota</taxon>
        <taxon>Metazoa</taxon>
        <taxon>Spiralia</taxon>
        <taxon>Lophotrochozoa</taxon>
        <taxon>Mollusca</taxon>
        <taxon>Bivalvia</taxon>
        <taxon>Autobranchia</taxon>
        <taxon>Pteriomorphia</taxon>
        <taxon>Arcoida</taxon>
        <taxon>Arcoidea</taxon>
        <taxon>Arcidae</taxon>
        <taxon>Tegillarca</taxon>
    </lineage>
</organism>
<feature type="domain" description="Kazal-like" evidence="7">
    <location>
        <begin position="95"/>
        <end position="146"/>
    </location>
</feature>
<feature type="disulfide bond" evidence="2">
    <location>
        <begin position="254"/>
        <end position="263"/>
    </location>
</feature>
<dbReference type="SMART" id="SM00180">
    <property type="entry name" value="EGF_Lam"/>
    <property type="match status" value="1"/>
</dbReference>
<dbReference type="SUPFAM" id="SSF57196">
    <property type="entry name" value="EGF/Laminin"/>
    <property type="match status" value="2"/>
</dbReference>
<dbReference type="InterPro" id="IPR002350">
    <property type="entry name" value="Kazal_dom"/>
</dbReference>
<feature type="domain" description="EGF-like" evidence="5">
    <location>
        <begin position="718"/>
        <end position="754"/>
    </location>
</feature>
<feature type="disulfide bond" evidence="3">
    <location>
        <begin position="22"/>
        <end position="39"/>
    </location>
</feature>
<dbReference type="Gene3D" id="2.10.25.10">
    <property type="entry name" value="Laminin"/>
    <property type="match status" value="5"/>
</dbReference>
<feature type="domain" description="Laminin EGF-like" evidence="6">
    <location>
        <begin position="20"/>
        <end position="66"/>
    </location>
</feature>